<protein>
    <submittedName>
        <fullName evidence="2">Uncharacterized protein</fullName>
    </submittedName>
</protein>
<dbReference type="AlphaFoldDB" id="A0A1E5FLQ2"/>
<gene>
    <name evidence="2" type="ORF">A142_01030</name>
</gene>
<organism evidence="2 3">
    <name type="scientific">Vibrio splendidus 12E03</name>
    <dbReference type="NCBI Taxonomy" id="1191305"/>
    <lineage>
        <taxon>Bacteria</taxon>
        <taxon>Pseudomonadati</taxon>
        <taxon>Pseudomonadota</taxon>
        <taxon>Gammaproteobacteria</taxon>
        <taxon>Vibrionales</taxon>
        <taxon>Vibrionaceae</taxon>
        <taxon>Vibrio</taxon>
    </lineage>
</organism>
<evidence type="ECO:0000256" key="1">
    <source>
        <dbReference type="SAM" id="Phobius"/>
    </source>
</evidence>
<dbReference type="RefSeq" id="WP_019825408.1">
    <property type="nucleotide sequence ID" value="NZ_AJZD02000240.1"/>
</dbReference>
<dbReference type="OrthoDB" id="9933471at2"/>
<comment type="caution">
    <text evidence="2">The sequence shown here is derived from an EMBL/GenBank/DDBJ whole genome shotgun (WGS) entry which is preliminary data.</text>
</comment>
<name>A0A1E5FLQ2_VIBSP</name>
<keyword evidence="1" id="KW-0472">Membrane</keyword>
<proteinExistence type="predicted"/>
<accession>A0A1E5FLQ2</accession>
<reference evidence="2 3" key="1">
    <citation type="journal article" date="2012" name="Science">
        <title>Ecological populations of bacteria act as socially cohesive units of antibiotic production and resistance.</title>
        <authorList>
            <person name="Cordero O.X."/>
            <person name="Wildschutte H."/>
            <person name="Kirkup B."/>
            <person name="Proehl S."/>
            <person name="Ngo L."/>
            <person name="Hussain F."/>
            <person name="Le Roux F."/>
            <person name="Mincer T."/>
            <person name="Polz M.F."/>
        </authorList>
    </citation>
    <scope>NUCLEOTIDE SEQUENCE [LARGE SCALE GENOMIC DNA]</scope>
    <source>
        <strain evidence="2 3">12E03</strain>
    </source>
</reference>
<keyword evidence="1" id="KW-0812">Transmembrane</keyword>
<evidence type="ECO:0000313" key="3">
    <source>
        <dbReference type="Proteomes" id="UP000094802"/>
    </source>
</evidence>
<dbReference type="Proteomes" id="UP000094802">
    <property type="component" value="Unassembled WGS sequence"/>
</dbReference>
<feature type="transmembrane region" description="Helical" evidence="1">
    <location>
        <begin position="44"/>
        <end position="62"/>
    </location>
</feature>
<sequence length="94" mass="10582">MNTSTARPQNRLRRSRHVITLLLCLLVASALAFSLDGDTLSSSAYAWYMVALRIVIYGLALWRAKRYAFGIALALMLNELILLTQYVDLGAFSW</sequence>
<evidence type="ECO:0000313" key="2">
    <source>
        <dbReference type="EMBL" id="OEF91091.1"/>
    </source>
</evidence>
<dbReference type="EMBL" id="AJZD02000240">
    <property type="protein sequence ID" value="OEF91091.1"/>
    <property type="molecule type" value="Genomic_DNA"/>
</dbReference>
<feature type="transmembrane region" description="Helical" evidence="1">
    <location>
        <begin position="67"/>
        <end position="87"/>
    </location>
</feature>
<keyword evidence="1" id="KW-1133">Transmembrane helix</keyword>